<dbReference type="PANTHER" id="PTHR35789:SF1">
    <property type="entry name" value="SPORE GERMINATION PROTEIN B3"/>
    <property type="match status" value="1"/>
</dbReference>
<reference evidence="10 11" key="3">
    <citation type="journal article" date="2013" name="PLoS ONE">
        <title>Candidate genes that may be responsible for the unusual resistances exhibited by Bacillus pumilus SAFR-032 spores.</title>
        <authorList>
            <person name="Tirumalai M.R."/>
            <person name="Rastogi R."/>
            <person name="Zamani N."/>
            <person name="O'Bryant Williams E."/>
            <person name="Allen S."/>
            <person name="Diouf F."/>
            <person name="Kwende S."/>
            <person name="Weinstock G.M."/>
            <person name="Venkateswaran K.J."/>
            <person name="Fox G.E."/>
        </authorList>
    </citation>
    <scope>NUCLEOTIDE SEQUENCE [LARGE SCALE GENOMIC DNA]</scope>
    <source>
        <strain evidence="10 11">SAFR-032</strain>
    </source>
</reference>
<evidence type="ECO:0000256" key="3">
    <source>
        <dbReference type="ARBA" id="ARBA00022544"/>
    </source>
</evidence>
<protein>
    <submittedName>
        <fullName evidence="10">Spore gernimation protein GerA</fullName>
    </submittedName>
</protein>
<dbReference type="RefSeq" id="WP_012011481.1">
    <property type="nucleotide sequence ID" value="NC_009848.4"/>
</dbReference>
<dbReference type="NCBIfam" id="TIGR02887">
    <property type="entry name" value="spore_ger_x_C"/>
    <property type="match status" value="1"/>
</dbReference>
<dbReference type="InterPro" id="IPR057336">
    <property type="entry name" value="GerAC_N"/>
</dbReference>
<dbReference type="HOGENOM" id="CLU_051140_0_1_9"/>
<reference evidence="10 11" key="1">
    <citation type="journal article" date="2007" name="PLoS ONE">
        <title>Paradoxical DNA repair and peroxide resistance gene conservation in Bacillus pumilus SAFR-032.</title>
        <authorList>
            <person name="Gioia J."/>
            <person name="Yerrapragada S."/>
            <person name="Qin X."/>
            <person name="Jiang H."/>
            <person name="Igboeli O.C."/>
            <person name="Muzny D."/>
            <person name="Dugan-Rocha S."/>
            <person name="Ding Y."/>
            <person name="Hawes A."/>
            <person name="Liu W."/>
            <person name="Perez L."/>
            <person name="Kovar C."/>
            <person name="Dinh H."/>
            <person name="Lee S."/>
            <person name="Nazareth L."/>
            <person name="Blyth P."/>
            <person name="Holder M."/>
            <person name="Buhay C."/>
            <person name="Tirumalai M.R."/>
            <person name="Liu Y."/>
            <person name="Dasgupta I."/>
            <person name="Bokhetache L."/>
            <person name="Fujita M."/>
            <person name="Karouia F."/>
            <person name="Eswara Moorthy P."/>
            <person name="Siefert J."/>
            <person name="Uzman A."/>
            <person name="Buzumbo P."/>
            <person name="Verma A."/>
            <person name="Zwiya H."/>
            <person name="McWilliams B.D."/>
            <person name="Olowu A."/>
            <person name="Clinkenbeard K.D."/>
            <person name="Newcombe D."/>
            <person name="Golebiewski L."/>
            <person name="Petrosino J.F."/>
            <person name="Nicholson W.L."/>
            <person name="Fox G.E."/>
            <person name="Venkateswaran K."/>
            <person name="Highlander S.K."/>
            <person name="Weinstock G.M."/>
        </authorList>
    </citation>
    <scope>NUCLEOTIDE SEQUENCE [LARGE SCALE GENOMIC DNA]</scope>
    <source>
        <strain evidence="10 11">SAFR-032</strain>
    </source>
</reference>
<reference evidence="10 11" key="2">
    <citation type="journal article" date="2013" name="Extremophiles">
        <title>An ICEBs1-like element may be associated with the extreme radiation and desiccation resistance of Bacillus pumilus SAFR-032 spores.</title>
        <authorList>
            <person name="Tirumalai M.R."/>
            <person name="Fox G.E."/>
        </authorList>
    </citation>
    <scope>NUCLEOTIDE SEQUENCE [LARGE SCALE GENOMIC DNA]</scope>
    <source>
        <strain evidence="10 11">SAFR-032</strain>
    </source>
</reference>
<evidence type="ECO:0000256" key="5">
    <source>
        <dbReference type="ARBA" id="ARBA00023136"/>
    </source>
</evidence>
<dbReference type="GeneID" id="5622540"/>
<comment type="similarity">
    <text evidence="2">Belongs to the GerABKC lipoprotein family.</text>
</comment>
<evidence type="ECO:0000259" key="9">
    <source>
        <dbReference type="Pfam" id="PF25198"/>
    </source>
</evidence>
<dbReference type="Proteomes" id="UP000001355">
    <property type="component" value="Chromosome"/>
</dbReference>
<feature type="domain" description="Spore germination GerAC-like C-terminal" evidence="8">
    <location>
        <begin position="206"/>
        <end position="371"/>
    </location>
</feature>
<dbReference type="Pfam" id="PF05504">
    <property type="entry name" value="Spore_GerAC"/>
    <property type="match status" value="1"/>
</dbReference>
<dbReference type="OrthoDB" id="2569624at2"/>
<dbReference type="Gene3D" id="3.30.300.210">
    <property type="entry name" value="Nutrient germinant receptor protein C, domain 3"/>
    <property type="match status" value="1"/>
</dbReference>
<proteinExistence type="inferred from homology"/>
<dbReference type="KEGG" id="bpu:BPUM_3250"/>
<evidence type="ECO:0000259" key="8">
    <source>
        <dbReference type="Pfam" id="PF05504"/>
    </source>
</evidence>
<dbReference type="AlphaFoldDB" id="A8FI36"/>
<sequence length="381" mass="43602">MRGRRVLFIFLSCCLFLLSAGCWDLKDIEKLSFVRGVGIDEEEQKGVKLTYQNLVPKMGGTQEADSPGYVNVVSKGKNVLEAVSNVALKDPPIYSDHLKIFLFGKDQAEHHDIQGTLNHFIRDDEVRRSSYLLVSRGDASKVINQKLKSQQKVPVEHIFETSKNRNFNGKILLPTRIGRASDYFQMGVSFLVQSVDAIDGELIYDGAGIIHGKNRKLIGFIPAKDVQSLNWVMDRISGGVVPATYKGFPITYEIKKAKTKIEPYLKDGHISFKIIVNTNGKLSEDQYPAENSYDEQYIQRFERLFANKIKQRIQKAVHHVQKEVGVDPIFLSRQFRIKYPDYWEKHRDEWDALFQEAEIEYDVKVSILNFGAEGSTKSFKW</sequence>
<evidence type="ECO:0000313" key="10">
    <source>
        <dbReference type="EMBL" id="ABV63903.1"/>
    </source>
</evidence>
<dbReference type="EMBL" id="CP000813">
    <property type="protein sequence ID" value="ABV63903.1"/>
    <property type="molecule type" value="Genomic_DNA"/>
</dbReference>
<feature type="domain" description="Spore germination protein N-terminal" evidence="9">
    <location>
        <begin position="24"/>
        <end position="171"/>
    </location>
</feature>
<dbReference type="InterPro" id="IPR038501">
    <property type="entry name" value="Spore_GerAC_C_sf"/>
</dbReference>
<dbReference type="InterPro" id="IPR008844">
    <property type="entry name" value="Spore_GerAC-like"/>
</dbReference>
<keyword evidence="7" id="KW-0449">Lipoprotein</keyword>
<organism evidence="10 11">
    <name type="scientific">Bacillus pumilus (strain SAFR-032)</name>
    <dbReference type="NCBI Taxonomy" id="315750"/>
    <lineage>
        <taxon>Bacteria</taxon>
        <taxon>Bacillati</taxon>
        <taxon>Bacillota</taxon>
        <taxon>Bacilli</taxon>
        <taxon>Bacillales</taxon>
        <taxon>Bacillaceae</taxon>
        <taxon>Bacillus</taxon>
    </lineage>
</organism>
<dbReference type="PROSITE" id="PS51257">
    <property type="entry name" value="PROKAR_LIPOPROTEIN"/>
    <property type="match status" value="1"/>
</dbReference>
<evidence type="ECO:0000256" key="4">
    <source>
        <dbReference type="ARBA" id="ARBA00022729"/>
    </source>
</evidence>
<keyword evidence="5" id="KW-0472">Membrane</keyword>
<dbReference type="STRING" id="315750.BPUM_3250"/>
<evidence type="ECO:0000256" key="2">
    <source>
        <dbReference type="ARBA" id="ARBA00007886"/>
    </source>
</evidence>
<accession>A8FI36</accession>
<dbReference type="eggNOG" id="ENOG502ZT3R">
    <property type="taxonomic scope" value="Bacteria"/>
</dbReference>
<dbReference type="PANTHER" id="PTHR35789">
    <property type="entry name" value="SPORE GERMINATION PROTEIN B3"/>
    <property type="match status" value="1"/>
</dbReference>
<keyword evidence="3" id="KW-0309">Germination</keyword>
<dbReference type="Pfam" id="PF25198">
    <property type="entry name" value="Spore_GerAC_N"/>
    <property type="match status" value="1"/>
</dbReference>
<gene>
    <name evidence="10" type="ordered locus">BPUM_3250</name>
</gene>
<evidence type="ECO:0000313" key="11">
    <source>
        <dbReference type="Proteomes" id="UP000001355"/>
    </source>
</evidence>
<comment type="subcellular location">
    <subcellularLocation>
        <location evidence="1">Membrane</location>
        <topology evidence="1">Lipid-anchor</topology>
    </subcellularLocation>
</comment>
<name>A8FI36_BACP2</name>
<evidence type="ECO:0000256" key="6">
    <source>
        <dbReference type="ARBA" id="ARBA00023139"/>
    </source>
</evidence>
<dbReference type="GO" id="GO:0009847">
    <property type="term" value="P:spore germination"/>
    <property type="evidence" value="ECO:0007669"/>
    <property type="project" value="InterPro"/>
</dbReference>
<keyword evidence="11" id="KW-1185">Reference proteome</keyword>
<evidence type="ECO:0000256" key="1">
    <source>
        <dbReference type="ARBA" id="ARBA00004635"/>
    </source>
</evidence>
<keyword evidence="4" id="KW-0732">Signal</keyword>
<dbReference type="InterPro" id="IPR046953">
    <property type="entry name" value="Spore_GerAC-like_C"/>
</dbReference>
<keyword evidence="6" id="KW-0564">Palmitate</keyword>
<dbReference type="GO" id="GO:0016020">
    <property type="term" value="C:membrane"/>
    <property type="evidence" value="ECO:0007669"/>
    <property type="project" value="UniProtKB-SubCell"/>
</dbReference>
<evidence type="ECO:0000256" key="7">
    <source>
        <dbReference type="ARBA" id="ARBA00023288"/>
    </source>
</evidence>
<dbReference type="Gene3D" id="6.20.190.10">
    <property type="entry name" value="Nutrient germinant receptor protein C, domain 1"/>
    <property type="match status" value="1"/>
</dbReference>